<sequence length="113" mass="12225">MTRQIVSGFAVIETLVVLVIVTIIASGIYLTTRTTTNLNQTNNPSTQELTPSPMHMGEIIIFSTPTPLPNPNRKPKPNPDEISPLPSNTPITVLGLDNTFPAITNSEFILGLD</sequence>
<feature type="transmembrane region" description="Helical" evidence="2">
    <location>
        <begin position="6"/>
        <end position="30"/>
    </location>
</feature>
<comment type="caution">
    <text evidence="3">The sequence shown here is derived from an EMBL/GenBank/DDBJ whole genome shotgun (WGS) entry which is preliminary data.</text>
</comment>
<accession>A0A2M7TH81</accession>
<feature type="region of interest" description="Disordered" evidence="1">
    <location>
        <begin position="62"/>
        <end position="88"/>
    </location>
</feature>
<protein>
    <recommendedName>
        <fullName evidence="5">Prepilin-type N-terminal cleavage/methylation domain-containing protein</fullName>
    </recommendedName>
</protein>
<evidence type="ECO:0000313" key="4">
    <source>
        <dbReference type="Proteomes" id="UP000228920"/>
    </source>
</evidence>
<evidence type="ECO:0008006" key="5">
    <source>
        <dbReference type="Google" id="ProtNLM"/>
    </source>
</evidence>
<evidence type="ECO:0000256" key="1">
    <source>
        <dbReference type="SAM" id="MobiDB-lite"/>
    </source>
</evidence>
<keyword evidence="2" id="KW-1133">Transmembrane helix</keyword>
<organism evidence="3 4">
    <name type="scientific">candidate division WWE3 bacterium CG_4_10_14_0_2_um_filter_41_14</name>
    <dbReference type="NCBI Taxonomy" id="1975072"/>
    <lineage>
        <taxon>Bacteria</taxon>
        <taxon>Katanobacteria</taxon>
    </lineage>
</organism>
<evidence type="ECO:0000313" key="3">
    <source>
        <dbReference type="EMBL" id="PIZ45569.1"/>
    </source>
</evidence>
<dbReference type="EMBL" id="PFNL01000131">
    <property type="protein sequence ID" value="PIZ45569.1"/>
    <property type="molecule type" value="Genomic_DNA"/>
</dbReference>
<keyword evidence="2" id="KW-0812">Transmembrane</keyword>
<dbReference type="Proteomes" id="UP000228920">
    <property type="component" value="Unassembled WGS sequence"/>
</dbReference>
<name>A0A2M7TH81_UNCKA</name>
<dbReference type="AlphaFoldDB" id="A0A2M7TH81"/>
<keyword evidence="2" id="KW-0472">Membrane</keyword>
<evidence type="ECO:0000256" key="2">
    <source>
        <dbReference type="SAM" id="Phobius"/>
    </source>
</evidence>
<gene>
    <name evidence="3" type="ORF">COY32_05135</name>
</gene>
<reference evidence="4" key="1">
    <citation type="submission" date="2017-09" db="EMBL/GenBank/DDBJ databases">
        <title>Depth-based differentiation of microbial function through sediment-hosted aquifers and enrichment of novel symbionts in the deep terrestrial subsurface.</title>
        <authorList>
            <person name="Probst A.J."/>
            <person name="Ladd B."/>
            <person name="Jarett J.K."/>
            <person name="Geller-Mcgrath D.E."/>
            <person name="Sieber C.M.K."/>
            <person name="Emerson J.B."/>
            <person name="Anantharaman K."/>
            <person name="Thomas B.C."/>
            <person name="Malmstrom R."/>
            <person name="Stieglmeier M."/>
            <person name="Klingl A."/>
            <person name="Woyke T."/>
            <person name="Ryan C.M."/>
            <person name="Banfield J.F."/>
        </authorList>
    </citation>
    <scope>NUCLEOTIDE SEQUENCE [LARGE SCALE GENOMIC DNA]</scope>
</reference>
<proteinExistence type="predicted"/>